<reference evidence="3 4" key="1">
    <citation type="journal article" date="2020" name="Phytopathology">
        <title>Genome Sequence Resources of Colletotrichum truncatum, C. plurivorum, C. musicola, and C. sojae: Four Species Pathogenic to Soybean (Glycine max).</title>
        <authorList>
            <person name="Rogerio F."/>
            <person name="Boufleur T.R."/>
            <person name="Ciampi-Guillardi M."/>
            <person name="Sukno S.A."/>
            <person name="Thon M.R."/>
            <person name="Massola Junior N.S."/>
            <person name="Baroncelli R."/>
        </authorList>
    </citation>
    <scope>NUCLEOTIDE SEQUENCE [LARGE SCALE GENOMIC DNA]</scope>
    <source>
        <strain evidence="3 4">LFN0009</strain>
    </source>
</reference>
<evidence type="ECO:0008006" key="5">
    <source>
        <dbReference type="Google" id="ProtNLM"/>
    </source>
</evidence>
<comment type="caution">
    <text evidence="3">The sequence shown here is derived from an EMBL/GenBank/DDBJ whole genome shotgun (WGS) entry which is preliminary data.</text>
</comment>
<evidence type="ECO:0000313" key="3">
    <source>
        <dbReference type="EMBL" id="KAF6804019.1"/>
    </source>
</evidence>
<sequence>MHLSTPLLSILLLLLLPLTIATQTPLNGALSPPPKTNLLPGVHSSALLALASSRDDKPSPPCNSTQQPCDGKCIPQSGTCCATGTGGFCTSGMRCVPGGCCPIGATCEGPPAGACAPDKTSCHGFCIPKGSVCCDDGAYCDKGDTCTPTGFCQKPPSKETECDEGRVRCGAGCMPQGQVCCATFYCSHGETCASEGKCSTVRKGSGGDMCAAGEDRCGEGCMPAGQVCCETYYCYEGQSCAGSKRCRKPGFGGDSSSTALRSTTRAVPTGSSGMRGPGTSGVSSAAPEPSTARGDDDDGSGGGNTSSVSRTAAPGTATAVRTTSVTVGAAPSVTSPGVANGRYVEGAVLIAGLLAAAPLVI</sequence>
<dbReference type="EMBL" id="WIGN01000220">
    <property type="protein sequence ID" value="KAF6804019.1"/>
    <property type="molecule type" value="Genomic_DNA"/>
</dbReference>
<evidence type="ECO:0000313" key="4">
    <source>
        <dbReference type="Proteomes" id="UP000652219"/>
    </source>
</evidence>
<evidence type="ECO:0000256" key="1">
    <source>
        <dbReference type="SAM" id="MobiDB-lite"/>
    </source>
</evidence>
<organism evidence="3 4">
    <name type="scientific">Colletotrichum sojae</name>
    <dbReference type="NCBI Taxonomy" id="2175907"/>
    <lineage>
        <taxon>Eukaryota</taxon>
        <taxon>Fungi</taxon>
        <taxon>Dikarya</taxon>
        <taxon>Ascomycota</taxon>
        <taxon>Pezizomycotina</taxon>
        <taxon>Sordariomycetes</taxon>
        <taxon>Hypocreomycetidae</taxon>
        <taxon>Glomerellales</taxon>
        <taxon>Glomerellaceae</taxon>
        <taxon>Colletotrichum</taxon>
        <taxon>Colletotrichum orchidearum species complex</taxon>
    </lineage>
</organism>
<evidence type="ECO:0000256" key="2">
    <source>
        <dbReference type="SAM" id="SignalP"/>
    </source>
</evidence>
<proteinExistence type="predicted"/>
<protein>
    <recommendedName>
        <fullName evidence="5">GPI anchored protein</fullName>
    </recommendedName>
</protein>
<feature type="chain" id="PRO_5034921621" description="GPI anchored protein" evidence="2">
    <location>
        <begin position="22"/>
        <end position="361"/>
    </location>
</feature>
<keyword evidence="2" id="KW-0732">Signal</keyword>
<accession>A0A8H6MPC2</accession>
<feature type="region of interest" description="Disordered" evidence="1">
    <location>
        <begin position="251"/>
        <end position="320"/>
    </location>
</feature>
<feature type="signal peptide" evidence="2">
    <location>
        <begin position="1"/>
        <end position="21"/>
    </location>
</feature>
<name>A0A8H6MPC2_9PEZI</name>
<keyword evidence="4" id="KW-1185">Reference proteome</keyword>
<dbReference type="Proteomes" id="UP000652219">
    <property type="component" value="Unassembled WGS sequence"/>
</dbReference>
<feature type="compositionally biased region" description="Low complexity" evidence="1">
    <location>
        <begin position="255"/>
        <end position="266"/>
    </location>
</feature>
<gene>
    <name evidence="3" type="ORF">CSOJ01_10471</name>
</gene>
<dbReference type="AlphaFoldDB" id="A0A8H6MPC2"/>